<dbReference type="AlphaFoldDB" id="A0A9Q1GVF7"/>
<evidence type="ECO:0000313" key="3">
    <source>
        <dbReference type="Proteomes" id="UP001152320"/>
    </source>
</evidence>
<sequence>MKEYLKLVIFVGVIVFFLAQIPSTETPRSLKLPPPKNVVVGTSYFANDLNLGTNASRSEEPTFYFDRCDLNNRDLFPTEISQSKLVKSFTKLGKLIENITSPDHTKVTVLNRKTKYSLCDRVIVKIEARDTLNRTKSYGGDIFRVKLFRKKPYAAVNADRFVDLNNGTYLAFFPILWEGYIDLQVMLVHPAEAIPLFAPTLNGSRAHMQTFLGGFESTDKNGNIHQESTICTITEREVEPFCNFSDTKTYVPWYCSAPRDEHLNCTHWTTHRTDMKGIKATLQTLIDKTGEELLRRSKTVVFRSNQLLVVPPQKKGVVQHYAQFRAGELPSCVRQGPPFLRTNGYFYDTEWFPFDCKIKKFTANDTLQCLKGKTIHFFGDSTSRQLYSFLKAQLNCKDIELEPPRLSSNFEKRCRIDNVTLHFSFHGLPIMGSTTNNVSGIKCASNEIDNIVGGPDYVIFLSLWAHFAMAGLDFYQKRIMSVKEAIQRLLVRSPGTTVLMKGANTRNYSVKQFILMSSDWEALQLEKTLRYLYKNDTFVGYIDTWDVTQVQPYADNIHPKAAVIANFVNNLLTYVCEDAVKARTK</sequence>
<accession>A0A9Q1GVF7</accession>
<keyword evidence="3" id="KW-1185">Reference proteome</keyword>
<dbReference type="Pfam" id="PF06312">
    <property type="entry name" value="Neurexophilin"/>
    <property type="match status" value="1"/>
</dbReference>
<reference evidence="2" key="1">
    <citation type="submission" date="2021-10" db="EMBL/GenBank/DDBJ databases">
        <title>Tropical sea cucumber genome reveals ecological adaptation and Cuvierian tubules defense mechanism.</title>
        <authorList>
            <person name="Chen T."/>
        </authorList>
    </citation>
    <scope>NUCLEOTIDE SEQUENCE</scope>
    <source>
        <strain evidence="2">Nanhai2018</strain>
        <tissue evidence="2">Muscle</tissue>
    </source>
</reference>
<feature type="domain" description="NXPE C-terminal" evidence="1">
    <location>
        <begin position="351"/>
        <end position="576"/>
    </location>
</feature>
<comment type="caution">
    <text evidence="2">The sequence shown here is derived from an EMBL/GenBank/DDBJ whole genome shotgun (WGS) entry which is preliminary data.</text>
</comment>
<name>A0A9Q1GVF7_HOLLE</name>
<dbReference type="Pfam" id="PF24536">
    <property type="entry name" value="NXPE4_C"/>
    <property type="match status" value="1"/>
</dbReference>
<dbReference type="PANTHER" id="PTHR16165:SF5">
    <property type="entry name" value="NXPE FAMILY MEMBER 3"/>
    <property type="match status" value="1"/>
</dbReference>
<protein>
    <submittedName>
        <fullName evidence="2">NXPE family member 3</fullName>
    </submittedName>
</protein>
<dbReference type="EMBL" id="JAIZAY010000016">
    <property type="protein sequence ID" value="KAJ8027372.1"/>
    <property type="molecule type" value="Genomic_DNA"/>
</dbReference>
<organism evidence="2 3">
    <name type="scientific">Holothuria leucospilota</name>
    <name type="common">Black long sea cucumber</name>
    <name type="synonym">Mertensiothuria leucospilota</name>
    <dbReference type="NCBI Taxonomy" id="206669"/>
    <lineage>
        <taxon>Eukaryota</taxon>
        <taxon>Metazoa</taxon>
        <taxon>Echinodermata</taxon>
        <taxon>Eleutherozoa</taxon>
        <taxon>Echinozoa</taxon>
        <taxon>Holothuroidea</taxon>
        <taxon>Aspidochirotacea</taxon>
        <taxon>Aspidochirotida</taxon>
        <taxon>Holothuriidae</taxon>
        <taxon>Holothuria</taxon>
    </lineage>
</organism>
<dbReference type="OrthoDB" id="5950832at2759"/>
<evidence type="ECO:0000259" key="1">
    <source>
        <dbReference type="Pfam" id="PF24536"/>
    </source>
</evidence>
<proteinExistence type="predicted"/>
<gene>
    <name evidence="2" type="ORF">HOLleu_32501</name>
</gene>
<dbReference type="InterPro" id="IPR057106">
    <property type="entry name" value="NXPE4_C"/>
</dbReference>
<dbReference type="Proteomes" id="UP001152320">
    <property type="component" value="Chromosome 16"/>
</dbReference>
<dbReference type="PANTHER" id="PTHR16165">
    <property type="entry name" value="NXPE FAMILY MEMBER"/>
    <property type="match status" value="1"/>
</dbReference>
<evidence type="ECO:0000313" key="2">
    <source>
        <dbReference type="EMBL" id="KAJ8027372.1"/>
    </source>
</evidence>
<dbReference type="InterPro" id="IPR026845">
    <property type="entry name" value="NXPH/NXPE"/>
</dbReference>